<dbReference type="InterPro" id="IPR029058">
    <property type="entry name" value="AB_hydrolase_fold"/>
</dbReference>
<dbReference type="Pfam" id="PF00561">
    <property type="entry name" value="Abhydrolase_1"/>
    <property type="match status" value="1"/>
</dbReference>
<dbReference type="PANTHER" id="PTHR43798">
    <property type="entry name" value="MONOACYLGLYCEROL LIPASE"/>
    <property type="match status" value="1"/>
</dbReference>
<dbReference type="GO" id="GO:0047372">
    <property type="term" value="F:monoacylglycerol lipase activity"/>
    <property type="evidence" value="ECO:0007669"/>
    <property type="project" value="TreeGrafter"/>
</dbReference>
<dbReference type="InterPro" id="IPR000073">
    <property type="entry name" value="AB_hydrolase_1"/>
</dbReference>
<name>A0A382ACB5_9ZZZZ</name>
<proteinExistence type="predicted"/>
<organism evidence="2">
    <name type="scientific">marine metagenome</name>
    <dbReference type="NCBI Taxonomy" id="408172"/>
    <lineage>
        <taxon>unclassified sequences</taxon>
        <taxon>metagenomes</taxon>
        <taxon>ecological metagenomes</taxon>
    </lineage>
</organism>
<dbReference type="PRINTS" id="PR00111">
    <property type="entry name" value="ABHYDROLASE"/>
</dbReference>
<evidence type="ECO:0000313" key="2">
    <source>
        <dbReference type="EMBL" id="SVA99039.1"/>
    </source>
</evidence>
<dbReference type="SUPFAM" id="SSF53474">
    <property type="entry name" value="alpha/beta-Hydrolases"/>
    <property type="match status" value="1"/>
</dbReference>
<gene>
    <name evidence="2" type="ORF">METZ01_LOCUS151893</name>
</gene>
<dbReference type="PANTHER" id="PTHR43798:SF33">
    <property type="entry name" value="HYDROLASE, PUTATIVE (AFU_ORTHOLOGUE AFUA_2G14860)-RELATED"/>
    <property type="match status" value="1"/>
</dbReference>
<dbReference type="AlphaFoldDB" id="A0A382ACB5"/>
<dbReference type="Gene3D" id="3.40.50.1820">
    <property type="entry name" value="alpha/beta hydrolase"/>
    <property type="match status" value="1"/>
</dbReference>
<dbReference type="EMBL" id="UINC01024757">
    <property type="protein sequence ID" value="SVA99039.1"/>
    <property type="molecule type" value="Genomic_DNA"/>
</dbReference>
<dbReference type="GO" id="GO:0016020">
    <property type="term" value="C:membrane"/>
    <property type="evidence" value="ECO:0007669"/>
    <property type="project" value="TreeGrafter"/>
</dbReference>
<accession>A0A382ACB5</accession>
<dbReference type="GO" id="GO:0046464">
    <property type="term" value="P:acylglycerol catabolic process"/>
    <property type="evidence" value="ECO:0007669"/>
    <property type="project" value="TreeGrafter"/>
</dbReference>
<evidence type="ECO:0000259" key="1">
    <source>
        <dbReference type="Pfam" id="PF00561"/>
    </source>
</evidence>
<sequence length="269" mass="29626">MPYLQLNGTRFHYHLDDYTEPWKPKSVVLLHHSAAGNLHRWRSWVPTLARPHRVLRFDMRGHAGTQPPPEGPFSLPGLAADITAVLDGLEIEKVHVVGASAGGIVSLRFAHDFPQRLHSLSLVASTPKLAQMGAGIDAGVWRRTLEEQGTKAWLLSDSQKRFGPQSEPGLIEWYATEGGKTQADVVLSLQGCLLQEDLTPLLSHIATPTLILASGQDEITPLEVQHLMAQQMPKARLQIFEDVGHNMKVEIPDLLAGTVRDFIGEIESA</sequence>
<feature type="domain" description="AB hydrolase-1" evidence="1">
    <location>
        <begin position="27"/>
        <end position="247"/>
    </location>
</feature>
<reference evidence="2" key="1">
    <citation type="submission" date="2018-05" db="EMBL/GenBank/DDBJ databases">
        <authorList>
            <person name="Lanie J.A."/>
            <person name="Ng W.-L."/>
            <person name="Kazmierczak K.M."/>
            <person name="Andrzejewski T.M."/>
            <person name="Davidsen T.M."/>
            <person name="Wayne K.J."/>
            <person name="Tettelin H."/>
            <person name="Glass J.I."/>
            <person name="Rusch D."/>
            <person name="Podicherti R."/>
            <person name="Tsui H.-C.T."/>
            <person name="Winkler M.E."/>
        </authorList>
    </citation>
    <scope>NUCLEOTIDE SEQUENCE</scope>
</reference>
<protein>
    <recommendedName>
        <fullName evidence="1">AB hydrolase-1 domain-containing protein</fullName>
    </recommendedName>
</protein>
<dbReference type="InterPro" id="IPR050266">
    <property type="entry name" value="AB_hydrolase_sf"/>
</dbReference>